<accession>A0ABR2H3C1</accession>
<evidence type="ECO:0000313" key="8">
    <source>
        <dbReference type="Proteomes" id="UP001470230"/>
    </source>
</evidence>
<proteinExistence type="predicted"/>
<feature type="transmembrane region" description="Helical" evidence="5">
    <location>
        <begin position="1423"/>
        <end position="1442"/>
    </location>
</feature>
<dbReference type="InterPro" id="IPR027417">
    <property type="entry name" value="P-loop_NTPase"/>
</dbReference>
<feature type="compositionally biased region" description="Acidic residues" evidence="4">
    <location>
        <begin position="815"/>
        <end position="830"/>
    </location>
</feature>
<keyword evidence="5" id="KW-0812">Transmembrane</keyword>
<keyword evidence="1" id="KW-0653">Protein transport</keyword>
<keyword evidence="5" id="KW-1133">Transmembrane helix</keyword>
<evidence type="ECO:0000256" key="4">
    <source>
        <dbReference type="SAM" id="MobiDB-lite"/>
    </source>
</evidence>
<sequence>MPILDPATQNQFLQLANKKASKFSKQFFIRYLKIASRNLYRNFQTIEASIQFKTDLKKSTSFLNSNFGCRLNKSDYNDDKIKDFYRFLYQHIDRKYTSKMPKEQKGNYAYMTDGFGFELNYFQPFIDYSRDHSWFLLEHQVAVLAINTHNSLDLKKEENLINLCNLETDLMIASGFTVVLCVGNVHSLENLIIELVSVHPFAEIYFNLPVLQDEDVISFFNKLYNNYDKTTGYIYVYSPKIEKYMEWTQYYKQLMKKPRFKCTFFTDIPNHALKKLKSYPREPFVYSKTGFEDEQICIRLCNVPLYRSDNEKDDFSSTLISGFTFGFISASDYLSIEKVRVKIVIEDPANKNHYIHRYVNFDDIHHIKDDSYVEKTLYMAKTELSSLTTVEKMSRKVQLKVKNNEKFKKETIMALFKKSKMKKGLKYVAYAFVKNAEKVNRHFKIHENQLLTALEACQTCLFKEKRTNKGVIYQVDTGEGKSCIIQIVAAVLALMKKVVHITSSNINLSNRDYYNSFGFFKKLGIQSAVLLHYNELPYINLSNSFDEEIEFDKKFFPDKFFHQELFNNASNMNFAVCGINNDNEFTKDRANVIFSTFINFEGLYLRMMETCPGYVFDYFRGCSLLIDEADSILIDELTNGTILSRTIKSNGNDILKFVYKSKMEGASPEFVLNSIKETWPNCIDLSIDDVQTMYQEIDLVNQEEFVDGKKYTIETIEVKEKTSLTDMLKSAQDNVENAKEKCKEETKKFFFKLFKRNKKKKTEHKDEEPKEEEHKEEQKEEKKKKHKISFSKKDKNKRKNKNKNKNKVKIKDENQNENESNENESNENENEEKQEKKSNKKRCKVIIPFDYDHKGILEPNKEFSGFVQQFIAIKEMTNNPEENSNMIIKNVSMNYLFVSHPIFVKLYDGVVGLTGTIGNKYDKEILKDQYKLVTMKIPRNMPNLCVEYPPILCSDIEERDQKIVEEVLHFHNKDFPVLVIFQDLNEISYVLYLLIEKGIKNVNIFDGKDEKIKPDLTAGLKGAISLGTNACGRGTDIQKPYKPLHVIVTYFTSNARVLHQAFGRTARQGHKGSVRIICLESQFFIPIDQFNEKEIDSTLDDFKFKNKMQLKFIEKFKKDREWIFLGGIKSQKLTREVIHELRSVRINVNRLVVCNFEFPICMSIETFLSIQAQKIFSLFNCPNCKYTWRLFQQYIREMILESWSLFIDKAERNYYKGAEKTLSYSEYLKNEIQGLVYLLKEYLPDCDNNIENYEIVPTFMHIFNKVRDTYERKIMEMFKGDIVGSFIKNEEYKFCTFAFGFKPYALLDESGAKINNIDGNDEGQQYISDPELKYMKQMPDGHSVIISITEKIDGIFNWICNKINEVLGAFMGLKFFLRRTLAGCEFGVCFNFDLENEIPPDKIDYNCLIDQDPLLIFTINVRSMIPILAGILIIGLVYIANISESLFEWITMLPIKLTKEIKKTLVEIGSIILSSQIEVLCDAVCSFLSKILFKQINEIEKFDHKMARIFMIMLNIAVPKDFASSGDYFGRFFSSSVKIKMKNEFVKMFIRDRLPFPFFAKIGFLLLLCFASFMMKFHFHRQAVKYDTEKVAEKYDEEQKPDVALEENQGVYQLESDIIPEKIKVTLDPEYNK</sequence>
<evidence type="ECO:0000256" key="2">
    <source>
        <dbReference type="ARBA" id="ARBA00023010"/>
    </source>
</evidence>
<keyword evidence="1" id="KW-0813">Transport</keyword>
<dbReference type="PROSITE" id="PS51196">
    <property type="entry name" value="SECA_MOTOR_DEAD"/>
    <property type="match status" value="1"/>
</dbReference>
<dbReference type="SUPFAM" id="SSF52540">
    <property type="entry name" value="P-loop containing nucleoside triphosphate hydrolases"/>
    <property type="match status" value="2"/>
</dbReference>
<dbReference type="InterPro" id="IPR000185">
    <property type="entry name" value="SecA"/>
</dbReference>
<keyword evidence="2" id="KW-0811">Translocation</keyword>
<reference evidence="7 8" key="1">
    <citation type="submission" date="2024-04" db="EMBL/GenBank/DDBJ databases">
        <title>Tritrichomonas musculus Genome.</title>
        <authorList>
            <person name="Alves-Ferreira E."/>
            <person name="Grigg M."/>
            <person name="Lorenzi H."/>
            <person name="Galac M."/>
        </authorList>
    </citation>
    <scope>NUCLEOTIDE SEQUENCE [LARGE SCALE GENOMIC DNA]</scope>
    <source>
        <strain evidence="7 8">EAF2021</strain>
    </source>
</reference>
<feature type="domain" description="SecA family profile" evidence="6">
    <location>
        <begin position="352"/>
        <end position="1111"/>
    </location>
</feature>
<evidence type="ECO:0000256" key="5">
    <source>
        <dbReference type="SAM" id="Phobius"/>
    </source>
</evidence>
<organism evidence="7 8">
    <name type="scientific">Tritrichomonas musculus</name>
    <dbReference type="NCBI Taxonomy" id="1915356"/>
    <lineage>
        <taxon>Eukaryota</taxon>
        <taxon>Metamonada</taxon>
        <taxon>Parabasalia</taxon>
        <taxon>Tritrichomonadida</taxon>
        <taxon>Tritrichomonadidae</taxon>
        <taxon>Tritrichomonas</taxon>
    </lineage>
</organism>
<dbReference type="EMBL" id="JAPFFF010000044">
    <property type="protein sequence ID" value="KAK8840709.1"/>
    <property type="molecule type" value="Genomic_DNA"/>
</dbReference>
<keyword evidence="3" id="KW-0175">Coiled coil</keyword>
<feature type="transmembrane region" description="Helical" evidence="5">
    <location>
        <begin position="1558"/>
        <end position="1579"/>
    </location>
</feature>
<protein>
    <recommendedName>
        <fullName evidence="6">SecA family profile domain-containing protein</fullName>
    </recommendedName>
</protein>
<comment type="caution">
    <text evidence="7">The sequence shown here is derived from an EMBL/GenBank/DDBJ whole genome shotgun (WGS) entry which is preliminary data.</text>
</comment>
<feature type="compositionally biased region" description="Basic residues" evidence="4">
    <location>
        <begin position="782"/>
        <end position="808"/>
    </location>
</feature>
<feature type="region of interest" description="Disordered" evidence="4">
    <location>
        <begin position="760"/>
        <end position="839"/>
    </location>
</feature>
<keyword evidence="5" id="KW-0472">Membrane</keyword>
<name>A0ABR2H3C1_9EUKA</name>
<keyword evidence="8" id="KW-1185">Reference proteome</keyword>
<evidence type="ECO:0000313" key="7">
    <source>
        <dbReference type="EMBL" id="KAK8840709.1"/>
    </source>
</evidence>
<evidence type="ECO:0000259" key="6">
    <source>
        <dbReference type="PROSITE" id="PS51196"/>
    </source>
</evidence>
<dbReference type="PANTHER" id="PTHR30612">
    <property type="entry name" value="SECA INNER MEMBRANE COMPONENT OF SEC PROTEIN SECRETION SYSTEM"/>
    <property type="match status" value="1"/>
</dbReference>
<evidence type="ECO:0000256" key="1">
    <source>
        <dbReference type="ARBA" id="ARBA00022927"/>
    </source>
</evidence>
<gene>
    <name evidence="7" type="ORF">M9Y10_030485</name>
</gene>
<dbReference type="Pfam" id="PF07517">
    <property type="entry name" value="SecA_DEAD"/>
    <property type="match status" value="1"/>
</dbReference>
<feature type="compositionally biased region" description="Basic and acidic residues" evidence="4">
    <location>
        <begin position="763"/>
        <end position="781"/>
    </location>
</feature>
<feature type="coiled-coil region" evidence="3">
    <location>
        <begin position="721"/>
        <end position="748"/>
    </location>
</feature>
<dbReference type="PANTHER" id="PTHR30612:SF0">
    <property type="entry name" value="CHLOROPLAST PROTEIN-TRANSPORTING ATPASE"/>
    <property type="match status" value="1"/>
</dbReference>
<evidence type="ECO:0000256" key="3">
    <source>
        <dbReference type="SAM" id="Coils"/>
    </source>
</evidence>
<dbReference type="Gene3D" id="3.40.50.300">
    <property type="entry name" value="P-loop containing nucleotide triphosphate hydrolases"/>
    <property type="match status" value="2"/>
</dbReference>
<dbReference type="Proteomes" id="UP001470230">
    <property type="component" value="Unassembled WGS sequence"/>
</dbReference>
<dbReference type="InterPro" id="IPR011115">
    <property type="entry name" value="SecA_DEAD"/>
</dbReference>
<dbReference type="InterPro" id="IPR014018">
    <property type="entry name" value="SecA_motor_DEAD"/>
</dbReference>